<keyword evidence="9" id="KW-1185">Reference proteome</keyword>
<feature type="compositionally biased region" description="Polar residues" evidence="7">
    <location>
        <begin position="682"/>
        <end position="694"/>
    </location>
</feature>
<dbReference type="SUPFAM" id="SSF50978">
    <property type="entry name" value="WD40 repeat-like"/>
    <property type="match status" value="1"/>
</dbReference>
<keyword evidence="4" id="KW-0863">Zinc-finger</keyword>
<feature type="compositionally biased region" description="Low complexity" evidence="7">
    <location>
        <begin position="13"/>
        <end position="24"/>
    </location>
</feature>
<evidence type="ECO:0000256" key="2">
    <source>
        <dbReference type="ARBA" id="ARBA00022723"/>
    </source>
</evidence>
<evidence type="ECO:0000256" key="4">
    <source>
        <dbReference type="ARBA" id="ARBA00022771"/>
    </source>
</evidence>
<dbReference type="EMBL" id="JBBPDW010000025">
    <property type="protein sequence ID" value="KAK7541402.1"/>
    <property type="molecule type" value="Genomic_DNA"/>
</dbReference>
<feature type="region of interest" description="Disordered" evidence="7">
    <location>
        <begin position="682"/>
        <end position="757"/>
    </location>
</feature>
<keyword evidence="2" id="KW-0479">Metal-binding</keyword>
<dbReference type="PANTHER" id="PTHR46200">
    <property type="entry name" value="GATOR COMPLEX PROTEIN WDR24"/>
    <property type="match status" value="1"/>
</dbReference>
<evidence type="ECO:0008006" key="10">
    <source>
        <dbReference type="Google" id="ProtNLM"/>
    </source>
</evidence>
<name>A0ABR1M1S5_9PEZI</name>
<feature type="compositionally biased region" description="Polar residues" evidence="7">
    <location>
        <begin position="832"/>
        <end position="844"/>
    </location>
</feature>
<dbReference type="Proteomes" id="UP001365128">
    <property type="component" value="Unassembled WGS sequence"/>
</dbReference>
<feature type="region of interest" description="Disordered" evidence="7">
    <location>
        <begin position="1386"/>
        <end position="1408"/>
    </location>
</feature>
<evidence type="ECO:0000256" key="6">
    <source>
        <dbReference type="PROSITE-ProRule" id="PRU00221"/>
    </source>
</evidence>
<feature type="region of interest" description="Disordered" evidence="7">
    <location>
        <begin position="1313"/>
        <end position="1348"/>
    </location>
</feature>
<evidence type="ECO:0000313" key="9">
    <source>
        <dbReference type="Proteomes" id="UP001365128"/>
    </source>
</evidence>
<feature type="compositionally biased region" description="Low complexity" evidence="7">
    <location>
        <begin position="517"/>
        <end position="528"/>
    </location>
</feature>
<gene>
    <name evidence="8" type="ORF">IWX46DRAFT_606027</name>
</gene>
<feature type="compositionally biased region" description="Basic and acidic residues" evidence="7">
    <location>
        <begin position="1517"/>
        <end position="1535"/>
    </location>
</feature>
<comment type="caution">
    <text evidence="8">The sequence shown here is derived from an EMBL/GenBank/DDBJ whole genome shotgun (WGS) entry which is preliminary data.</text>
</comment>
<feature type="region of interest" description="Disordered" evidence="7">
    <location>
        <begin position="1"/>
        <end position="42"/>
    </location>
</feature>
<dbReference type="PROSITE" id="PS00678">
    <property type="entry name" value="WD_REPEATS_1"/>
    <property type="match status" value="2"/>
</dbReference>
<dbReference type="Pfam" id="PF00400">
    <property type="entry name" value="WD40"/>
    <property type="match status" value="2"/>
</dbReference>
<feature type="compositionally biased region" description="Low complexity" evidence="7">
    <location>
        <begin position="1315"/>
        <end position="1348"/>
    </location>
</feature>
<evidence type="ECO:0000256" key="7">
    <source>
        <dbReference type="SAM" id="MobiDB-lite"/>
    </source>
</evidence>
<feature type="region of interest" description="Disordered" evidence="7">
    <location>
        <begin position="1514"/>
        <end position="1588"/>
    </location>
</feature>
<dbReference type="PROSITE" id="PS50294">
    <property type="entry name" value="WD_REPEATS_REGION"/>
    <property type="match status" value="2"/>
</dbReference>
<feature type="region of interest" description="Disordered" evidence="7">
    <location>
        <begin position="1445"/>
        <end position="1493"/>
    </location>
</feature>
<feature type="compositionally biased region" description="Low complexity" evidence="7">
    <location>
        <begin position="1536"/>
        <end position="1568"/>
    </location>
</feature>
<keyword evidence="5" id="KW-0862">Zinc</keyword>
<organism evidence="8 9">
    <name type="scientific">Phyllosticta citricarpa</name>
    <dbReference type="NCBI Taxonomy" id="55181"/>
    <lineage>
        <taxon>Eukaryota</taxon>
        <taxon>Fungi</taxon>
        <taxon>Dikarya</taxon>
        <taxon>Ascomycota</taxon>
        <taxon>Pezizomycotina</taxon>
        <taxon>Dothideomycetes</taxon>
        <taxon>Dothideomycetes incertae sedis</taxon>
        <taxon>Botryosphaeriales</taxon>
        <taxon>Phyllostictaceae</taxon>
        <taxon>Phyllosticta</taxon>
    </lineage>
</organism>
<keyword evidence="1 6" id="KW-0853">WD repeat</keyword>
<evidence type="ECO:0000313" key="8">
    <source>
        <dbReference type="EMBL" id="KAK7541402.1"/>
    </source>
</evidence>
<evidence type="ECO:0000256" key="5">
    <source>
        <dbReference type="ARBA" id="ARBA00022833"/>
    </source>
</evidence>
<feature type="region of interest" description="Disordered" evidence="7">
    <location>
        <begin position="636"/>
        <end position="658"/>
    </location>
</feature>
<dbReference type="Gene3D" id="2.130.10.10">
    <property type="entry name" value="YVTN repeat-like/Quinoprotein amine dehydrogenase"/>
    <property type="match status" value="1"/>
</dbReference>
<evidence type="ECO:0000256" key="1">
    <source>
        <dbReference type="ARBA" id="ARBA00022574"/>
    </source>
</evidence>
<feature type="compositionally biased region" description="Pro residues" evidence="7">
    <location>
        <begin position="25"/>
        <end position="36"/>
    </location>
</feature>
<evidence type="ECO:0000256" key="3">
    <source>
        <dbReference type="ARBA" id="ARBA00022737"/>
    </source>
</evidence>
<feature type="region of interest" description="Disordered" evidence="7">
    <location>
        <begin position="506"/>
        <end position="532"/>
    </location>
</feature>
<feature type="compositionally biased region" description="Basic and acidic residues" evidence="7">
    <location>
        <begin position="1390"/>
        <end position="1408"/>
    </location>
</feature>
<feature type="compositionally biased region" description="Basic and acidic residues" evidence="7">
    <location>
        <begin position="799"/>
        <end position="809"/>
    </location>
</feature>
<dbReference type="InterPro" id="IPR036322">
    <property type="entry name" value="WD40_repeat_dom_sf"/>
</dbReference>
<feature type="region of interest" description="Disordered" evidence="7">
    <location>
        <begin position="454"/>
        <end position="479"/>
    </location>
</feature>
<dbReference type="InterPro" id="IPR015943">
    <property type="entry name" value="WD40/YVTN_repeat-like_dom_sf"/>
</dbReference>
<keyword evidence="3" id="KW-0677">Repeat</keyword>
<proteinExistence type="predicted"/>
<sequence length="1588" mass="170836">MAADNPRRPPANTPSSTPSSSSIVPAPPPPAPPLPPQRSAARNAFTRFVAQSFTSYGSRPPSAQASRPDAARIANPLAPRIPGLSTLSSQDASHKTGLEISAVHINHDRTHAVLAGKEILKTIRITDTKCAEETNLRAAIINYASHHTSAGSTAPTRHRDTLEIHDVKWSHGNYSSHIATAAASGKVVLYDLNRTGVELAQLHEHHRQVHKLAFNPHQGYLLLSGSRDSTVRLWDLRDMKKEIMSCPSRDRYSGQSEGIRDVSWSPTDGVEFAFGTENGVIQRWDTRMNRAPKLKLNAHDKTCYSIDWHPDGKHLASAGADKTVRIWDFSSEQRRQKPVWTIRTPHPVFHARWRLPFQDQEVFQCTHLVTAYDRDHPVVHVWDFRRPSLPFRELSLYQTAPTDLLWRTRDLLWTVGREGIFTQSDVRYAPKVVDRRNMSAFALSSTGDLSAFSQRRARHRTSGTAYDSPQGFTVDDKGRKDFSDNSLLRNSADDSVDDTFLSSSLRRHHGRTASNRSTKSISTTPPSSDHAGRMMYLSESLAGHEKYSWTPNQAALRGVAPGSINVPLYTYMAQKYKRTAIDDPPTIQGFAELQQAFEANAKYAQKAGSHRLASSWRMVGQIVSDAVQQRAEANRRRRLENIPATQPKLPPPVADDIGSKAKTDEQEQLLHPAVRTIQGTETVAQNNDSSSQLPTPIARPVTQPRSSASGDANLLPDPEHGESLALPPSLVDAPPPQQRGHDQPQSATAAPARRRSVSFQTWSFATNDLEDRAAMIGGYRAPPRTPLSLEPMGPQTPDTRPDFNRHDSGESFAMFSTSTDSRGPSVPGSYASIRSQSRAQNAESLQERWEQQSVGPALSSFGANATSADGQGGYMGSSSSIGADVQTGPRTIDGSAPANGVSPAPYEPGAGARLTLASATSTAGTVATGSGSEQTRVILDMETLRRQNQQLMRNSSSESDAFTSIQGSFSETSVSNVDMMEASGTIVPEGPAGVASPKLLLQPPGLPEIISIPAVDDEGSHELTLSDYCVKHEDMDSEIGAPLTLIDMLNWLLEFHSSTLSDAQTISHMLFMITEFLPHTHPLPETLTSTILNDYGNYLASISMSPANIRVILDRKLTPLAKSGINPLQAESILQTYHSQLLSLGLFNASAWLRRVAYPTYPAVYEQALQDTQIGLRCQQCKNPINNPADKMLCENCKRRQAPCPVCWSTVPPEGVGVPLAQQKKKGKRGSSKSKGHQRGKDSIGSISIPRSAKNSAAPALQLDPVSTPSSMAHLPSPAVPSPLSPQPTLYTSCSLCGHTTHTTCLRAWHAELDSSSTPNPSPSNNPTTTTTTTASSKPSATTPSSSPFASPLVISLSSSGGGTCPTPGCLCDCIDGPLRRSRVASLQQRRAEADRGRVRDDGRRVRESDAVRRAAGLVGSGSSAALRGVVPGGGGLPDVIVGGRRGRERERERPATAFAGSIVGGGGGANSPAAAESGAAPPPPSASMSGLRRGGSLRGMVVAGGMTAAAALVRGQSRDDSAIREGERDRERHGVSFFGRGRGGSMVAAVGVGSGEQQQQQGQTRSGGSDGQSGRRVRVIEPTGRST</sequence>
<dbReference type="PROSITE" id="PS50082">
    <property type="entry name" value="WD_REPEATS_2"/>
    <property type="match status" value="3"/>
</dbReference>
<feature type="repeat" description="WD" evidence="6">
    <location>
        <begin position="202"/>
        <end position="244"/>
    </location>
</feature>
<feature type="region of interest" description="Disordered" evidence="7">
    <location>
        <begin position="1218"/>
        <end position="1284"/>
    </location>
</feature>
<accession>A0ABR1M1S5</accession>
<feature type="compositionally biased region" description="Polar residues" evidence="7">
    <location>
        <begin position="462"/>
        <end position="471"/>
    </location>
</feature>
<feature type="compositionally biased region" description="Low complexity" evidence="7">
    <location>
        <begin position="1471"/>
        <end position="1480"/>
    </location>
</feature>
<dbReference type="InterPro" id="IPR001680">
    <property type="entry name" value="WD40_rpt"/>
</dbReference>
<feature type="compositionally biased region" description="Basic residues" evidence="7">
    <location>
        <begin position="1223"/>
        <end position="1238"/>
    </location>
</feature>
<dbReference type="PANTHER" id="PTHR46200:SF1">
    <property type="entry name" value="GATOR COMPLEX PROTEIN WDR24"/>
    <property type="match status" value="1"/>
</dbReference>
<dbReference type="InterPro" id="IPR019775">
    <property type="entry name" value="WD40_repeat_CS"/>
</dbReference>
<feature type="repeat" description="WD" evidence="6">
    <location>
        <begin position="296"/>
        <end position="337"/>
    </location>
</feature>
<feature type="compositionally biased region" description="Basic and acidic residues" evidence="7">
    <location>
        <begin position="1446"/>
        <end position="1455"/>
    </location>
</feature>
<feature type="repeat" description="WD" evidence="6">
    <location>
        <begin position="252"/>
        <end position="294"/>
    </location>
</feature>
<dbReference type="SMART" id="SM00320">
    <property type="entry name" value="WD40"/>
    <property type="match status" value="4"/>
</dbReference>
<protein>
    <recommendedName>
        <fullName evidence="10">WD repeat protein</fullName>
    </recommendedName>
</protein>
<dbReference type="InterPro" id="IPR037590">
    <property type="entry name" value="WDR24"/>
</dbReference>
<feature type="region of interest" description="Disordered" evidence="7">
    <location>
        <begin position="780"/>
        <end position="847"/>
    </location>
</feature>
<reference evidence="8 9" key="1">
    <citation type="submission" date="2024-04" db="EMBL/GenBank/DDBJ databases">
        <title>Phyllosticta paracitricarpa is synonymous to the EU quarantine fungus P. citricarpa based on phylogenomic analyses.</title>
        <authorList>
            <consortium name="Lawrence Berkeley National Laboratory"/>
            <person name="Van Ingen-Buijs V.A."/>
            <person name="Van Westerhoven A.C."/>
            <person name="Haridas S."/>
            <person name="Skiadas P."/>
            <person name="Martin F."/>
            <person name="Groenewald J.Z."/>
            <person name="Crous P.W."/>
            <person name="Seidl M.F."/>
        </authorList>
    </citation>
    <scope>NUCLEOTIDE SEQUENCE [LARGE SCALE GENOMIC DNA]</scope>
    <source>
        <strain evidence="8 9">CBS 122670</strain>
    </source>
</reference>